<evidence type="ECO:0000256" key="4">
    <source>
        <dbReference type="ARBA" id="ARBA00022989"/>
    </source>
</evidence>
<dbReference type="EMBL" id="JTHE02000002">
    <property type="protein sequence ID" value="NEV65557.1"/>
    <property type="molecule type" value="Genomic_DNA"/>
</dbReference>
<dbReference type="PANTHER" id="PTHR32322:SF9">
    <property type="entry name" value="AMINO-ACID METABOLITE EFFLUX PUMP-RELATED"/>
    <property type="match status" value="1"/>
</dbReference>
<keyword evidence="5" id="KW-0472">Membrane</keyword>
<name>A0A0C1VDG0_9CYAN</name>
<reference evidence="7" key="2">
    <citation type="journal article" date="2015" name="Genome Announc.">
        <title>Draft Genome Sequence of Filamentous Marine Cyanobacterium Lyngbya confervoides Strain BDU141951.</title>
        <authorList>
            <person name="Chandrababunaidu M.M."/>
            <person name="Sen D."/>
            <person name="Tripathy S."/>
        </authorList>
    </citation>
    <scope>NUCLEOTIDE SEQUENCE</scope>
    <source>
        <strain evidence="7">BDU141951</strain>
    </source>
</reference>
<keyword evidence="4" id="KW-1133">Transmembrane helix</keyword>
<comment type="similarity">
    <text evidence="2">Belongs to the EamA transporter family.</text>
</comment>
<accession>A0A0C1VDG0</accession>
<evidence type="ECO:0000256" key="3">
    <source>
        <dbReference type="ARBA" id="ARBA00022692"/>
    </source>
</evidence>
<protein>
    <submittedName>
        <fullName evidence="7">EamA family transporter</fullName>
    </submittedName>
</protein>
<evidence type="ECO:0000256" key="2">
    <source>
        <dbReference type="ARBA" id="ARBA00007362"/>
    </source>
</evidence>
<evidence type="ECO:0000313" key="7">
    <source>
        <dbReference type="EMBL" id="NEV65557.1"/>
    </source>
</evidence>
<evidence type="ECO:0000259" key="6">
    <source>
        <dbReference type="Pfam" id="PF00892"/>
    </source>
</evidence>
<feature type="domain" description="EamA" evidence="6">
    <location>
        <begin position="141"/>
        <end position="278"/>
    </location>
</feature>
<dbReference type="SUPFAM" id="SSF103481">
    <property type="entry name" value="Multidrug resistance efflux transporter EmrE"/>
    <property type="match status" value="2"/>
</dbReference>
<sequence length="301" mass="32336">MSVVHTLLAILAASLWGFTFVAIKVGLGEFPPLLFAALRFVVVAFPAIFFVPRTGIPWRWIVAVGLAMGAFQYGFLYVGMENGMPASLSSLVIQSQALFTLVFSTWVLQDVPRRQQWLGVGLALAGMGAIAVARSGHGSSLGLLLVIGAAASWAVGNICIKLAKVSNGFRLFVWMAVVPPLPLLGLSLRFETGQWTALRSLTPLGIGAILYTGLIASLLCFGFWAYLVQHYSPNRVAPFSLLVPIFGMAFSVSLLGDSLSRWEIMGSLLVFLGLCCTIMTPPHVPKLTEAIAEESPQLPDP</sequence>
<evidence type="ECO:0000256" key="1">
    <source>
        <dbReference type="ARBA" id="ARBA00004141"/>
    </source>
</evidence>
<comment type="subcellular location">
    <subcellularLocation>
        <location evidence="1">Membrane</location>
        <topology evidence="1">Multi-pass membrane protein</topology>
    </subcellularLocation>
</comment>
<dbReference type="PANTHER" id="PTHR32322">
    <property type="entry name" value="INNER MEMBRANE TRANSPORTER"/>
    <property type="match status" value="1"/>
</dbReference>
<comment type="caution">
    <text evidence="7">The sequence shown here is derived from an EMBL/GenBank/DDBJ whole genome shotgun (WGS) entry which is preliminary data.</text>
</comment>
<dbReference type="InterPro" id="IPR050638">
    <property type="entry name" value="AA-Vitamin_Transporters"/>
</dbReference>
<dbReference type="InterPro" id="IPR000620">
    <property type="entry name" value="EamA_dom"/>
</dbReference>
<gene>
    <name evidence="7" type="ORF">QQ91_000315</name>
</gene>
<dbReference type="GO" id="GO:0016020">
    <property type="term" value="C:membrane"/>
    <property type="evidence" value="ECO:0007669"/>
    <property type="project" value="UniProtKB-SubCell"/>
</dbReference>
<organism evidence="7">
    <name type="scientific">Lyngbya confervoides BDU141951</name>
    <dbReference type="NCBI Taxonomy" id="1574623"/>
    <lineage>
        <taxon>Bacteria</taxon>
        <taxon>Bacillati</taxon>
        <taxon>Cyanobacteriota</taxon>
        <taxon>Cyanophyceae</taxon>
        <taxon>Oscillatoriophycideae</taxon>
        <taxon>Oscillatoriales</taxon>
        <taxon>Microcoleaceae</taxon>
        <taxon>Lyngbya</taxon>
    </lineage>
</organism>
<keyword evidence="3" id="KW-0812">Transmembrane</keyword>
<feature type="domain" description="EamA" evidence="6">
    <location>
        <begin position="7"/>
        <end position="128"/>
    </location>
</feature>
<proteinExistence type="inferred from homology"/>
<reference evidence="7" key="3">
    <citation type="submission" date="2020-02" db="EMBL/GenBank/DDBJ databases">
        <authorList>
            <person name="Sarangi A.N."/>
            <person name="Ghosh S."/>
            <person name="Mukherjee M."/>
            <person name="Tripathy S."/>
        </authorList>
    </citation>
    <scope>NUCLEOTIDE SEQUENCE</scope>
    <source>
        <strain evidence="7">BDU141951</strain>
    </source>
</reference>
<reference evidence="7" key="1">
    <citation type="submission" date="2014-11" db="EMBL/GenBank/DDBJ databases">
        <authorList>
            <person name="Malar M.C."/>
            <person name="Sen D."/>
            <person name="Tripathy S."/>
        </authorList>
    </citation>
    <scope>NUCLEOTIDE SEQUENCE</scope>
    <source>
        <strain evidence="7">BDU141951</strain>
    </source>
</reference>
<dbReference type="AlphaFoldDB" id="A0A0C1VDG0"/>
<dbReference type="Pfam" id="PF00892">
    <property type="entry name" value="EamA"/>
    <property type="match status" value="2"/>
</dbReference>
<dbReference type="InterPro" id="IPR037185">
    <property type="entry name" value="EmrE-like"/>
</dbReference>
<evidence type="ECO:0000256" key="5">
    <source>
        <dbReference type="ARBA" id="ARBA00023136"/>
    </source>
</evidence>